<dbReference type="RefSeq" id="WP_236889629.1">
    <property type="nucleotide sequence ID" value="NZ_AP024488.1"/>
</dbReference>
<accession>A0ABM7PLT4</accession>
<reference evidence="6 7" key="1">
    <citation type="submission" date="2021-02" db="EMBL/GenBank/DDBJ databases">
        <title>Complete genome of Desulfoluna sp. strain ASN36.</title>
        <authorList>
            <person name="Takahashi A."/>
            <person name="Kojima H."/>
            <person name="Fukui M."/>
        </authorList>
    </citation>
    <scope>NUCLEOTIDE SEQUENCE [LARGE SCALE GENOMIC DNA]</scope>
    <source>
        <strain evidence="6 7">ASN36</strain>
    </source>
</reference>
<evidence type="ECO:0000256" key="3">
    <source>
        <dbReference type="ARBA" id="ARBA00023004"/>
    </source>
</evidence>
<proteinExistence type="predicted"/>
<evidence type="ECO:0000256" key="1">
    <source>
        <dbReference type="ARBA" id="ARBA00022485"/>
    </source>
</evidence>
<evidence type="ECO:0000256" key="2">
    <source>
        <dbReference type="ARBA" id="ARBA00022723"/>
    </source>
</evidence>
<keyword evidence="3" id="KW-0408">Iron</keyword>
<evidence type="ECO:0000313" key="6">
    <source>
        <dbReference type="EMBL" id="BCS98222.1"/>
    </source>
</evidence>
<feature type="domain" description="4Fe-4S ferredoxin-type" evidence="5">
    <location>
        <begin position="73"/>
        <end position="102"/>
    </location>
</feature>
<feature type="domain" description="4Fe-4S ferredoxin-type" evidence="5">
    <location>
        <begin position="44"/>
        <end position="72"/>
    </location>
</feature>
<evidence type="ECO:0000313" key="7">
    <source>
        <dbReference type="Proteomes" id="UP001320148"/>
    </source>
</evidence>
<dbReference type="PROSITE" id="PS51379">
    <property type="entry name" value="4FE4S_FER_2"/>
    <property type="match status" value="2"/>
</dbReference>
<keyword evidence="2" id="KW-0479">Metal-binding</keyword>
<sequence>MTTEHPDNELYETLRARLDSLEPDIPPSERDSEIQRLKALFRGREARFVEEYCIGCGRCVPRCPTEALSLEGKTLHYAPERCIGCGLCTTQCPTEALTIVSKGAYTASGCEGSHLESGFGEKT</sequence>
<dbReference type="Proteomes" id="UP001320148">
    <property type="component" value="Chromosome"/>
</dbReference>
<keyword evidence="4" id="KW-0411">Iron-sulfur</keyword>
<evidence type="ECO:0000259" key="5">
    <source>
        <dbReference type="PROSITE" id="PS51379"/>
    </source>
</evidence>
<keyword evidence="7" id="KW-1185">Reference proteome</keyword>
<dbReference type="PROSITE" id="PS00198">
    <property type="entry name" value="4FE4S_FER_1"/>
    <property type="match status" value="2"/>
</dbReference>
<dbReference type="PANTHER" id="PTHR43687">
    <property type="entry name" value="ADENYLYLSULFATE REDUCTASE, BETA SUBUNIT"/>
    <property type="match status" value="1"/>
</dbReference>
<dbReference type="InterPro" id="IPR017900">
    <property type="entry name" value="4Fe4S_Fe_S_CS"/>
</dbReference>
<protein>
    <recommendedName>
        <fullName evidence="5">4Fe-4S ferredoxin-type domain-containing protein</fullName>
    </recommendedName>
</protein>
<gene>
    <name evidence="6" type="ORF">DSLASN_38540</name>
</gene>
<dbReference type="InterPro" id="IPR050572">
    <property type="entry name" value="Fe-S_Ferredoxin"/>
</dbReference>
<dbReference type="Gene3D" id="3.30.70.20">
    <property type="match status" value="1"/>
</dbReference>
<dbReference type="PANTHER" id="PTHR43687:SF1">
    <property type="entry name" value="FERREDOXIN III"/>
    <property type="match status" value="1"/>
</dbReference>
<dbReference type="InterPro" id="IPR017896">
    <property type="entry name" value="4Fe4S_Fe-S-bd"/>
</dbReference>
<evidence type="ECO:0000256" key="4">
    <source>
        <dbReference type="ARBA" id="ARBA00023014"/>
    </source>
</evidence>
<keyword evidence="1" id="KW-0004">4Fe-4S</keyword>
<dbReference type="SUPFAM" id="SSF54862">
    <property type="entry name" value="4Fe-4S ferredoxins"/>
    <property type="match status" value="1"/>
</dbReference>
<name>A0ABM7PLT4_9BACT</name>
<organism evidence="6 7">
    <name type="scientific">Desulfoluna limicola</name>
    <dbReference type="NCBI Taxonomy" id="2810562"/>
    <lineage>
        <taxon>Bacteria</taxon>
        <taxon>Pseudomonadati</taxon>
        <taxon>Thermodesulfobacteriota</taxon>
        <taxon>Desulfobacteria</taxon>
        <taxon>Desulfobacterales</taxon>
        <taxon>Desulfolunaceae</taxon>
        <taxon>Desulfoluna</taxon>
    </lineage>
</organism>
<dbReference type="Pfam" id="PF14697">
    <property type="entry name" value="Fer4_21"/>
    <property type="match status" value="1"/>
</dbReference>
<dbReference type="EMBL" id="AP024488">
    <property type="protein sequence ID" value="BCS98222.1"/>
    <property type="molecule type" value="Genomic_DNA"/>
</dbReference>